<accession>A0A9P8UMS6</accession>
<reference evidence="1" key="1">
    <citation type="journal article" date="2021" name="Nat. Commun.">
        <title>Genetic determinants of endophytism in the Arabidopsis root mycobiome.</title>
        <authorList>
            <person name="Mesny F."/>
            <person name="Miyauchi S."/>
            <person name="Thiergart T."/>
            <person name="Pickel B."/>
            <person name="Atanasova L."/>
            <person name="Karlsson M."/>
            <person name="Huettel B."/>
            <person name="Barry K.W."/>
            <person name="Haridas S."/>
            <person name="Chen C."/>
            <person name="Bauer D."/>
            <person name="Andreopoulos W."/>
            <person name="Pangilinan J."/>
            <person name="LaButti K."/>
            <person name="Riley R."/>
            <person name="Lipzen A."/>
            <person name="Clum A."/>
            <person name="Drula E."/>
            <person name="Henrissat B."/>
            <person name="Kohler A."/>
            <person name="Grigoriev I.V."/>
            <person name="Martin F.M."/>
            <person name="Hacquard S."/>
        </authorList>
    </citation>
    <scope>NUCLEOTIDE SEQUENCE</scope>
    <source>
        <strain evidence="1">MPI-SDFR-AT-0073</strain>
    </source>
</reference>
<keyword evidence="2" id="KW-1185">Reference proteome</keyword>
<dbReference type="GeneID" id="70131263"/>
<evidence type="ECO:0000313" key="2">
    <source>
        <dbReference type="Proteomes" id="UP000758603"/>
    </source>
</evidence>
<dbReference type="AlphaFoldDB" id="A0A9P8UMS6"/>
<gene>
    <name evidence="1" type="ORF">BKA67DRAFT_559107</name>
</gene>
<protein>
    <submittedName>
        <fullName evidence="1">Uncharacterized protein</fullName>
    </submittedName>
</protein>
<evidence type="ECO:0000313" key="1">
    <source>
        <dbReference type="EMBL" id="KAH6654972.1"/>
    </source>
</evidence>
<sequence length="71" mass="8644">MLTNRTILPYVYSLRKLPVRYRKPRRLKLRSRASIFYPKYKRTVIVIEFFVAKYGTHILKNEGHVLRLYAM</sequence>
<dbReference type="OrthoDB" id="2906425at2759"/>
<proteinExistence type="predicted"/>
<dbReference type="EMBL" id="JAGPXC010000003">
    <property type="protein sequence ID" value="KAH6654972.1"/>
    <property type="molecule type" value="Genomic_DNA"/>
</dbReference>
<name>A0A9P8UMS6_9PEZI</name>
<comment type="caution">
    <text evidence="1">The sequence shown here is derived from an EMBL/GenBank/DDBJ whole genome shotgun (WGS) entry which is preliminary data.</text>
</comment>
<dbReference type="Proteomes" id="UP000758603">
    <property type="component" value="Unassembled WGS sequence"/>
</dbReference>
<organism evidence="1 2">
    <name type="scientific">Truncatella angustata</name>
    <dbReference type="NCBI Taxonomy" id="152316"/>
    <lineage>
        <taxon>Eukaryota</taxon>
        <taxon>Fungi</taxon>
        <taxon>Dikarya</taxon>
        <taxon>Ascomycota</taxon>
        <taxon>Pezizomycotina</taxon>
        <taxon>Sordariomycetes</taxon>
        <taxon>Xylariomycetidae</taxon>
        <taxon>Amphisphaeriales</taxon>
        <taxon>Sporocadaceae</taxon>
        <taxon>Truncatella</taxon>
    </lineage>
</organism>
<dbReference type="RefSeq" id="XP_045959237.1">
    <property type="nucleotide sequence ID" value="XM_046102371.1"/>
</dbReference>